<proteinExistence type="predicted"/>
<dbReference type="SMART" id="SM00209">
    <property type="entry name" value="TSP1"/>
    <property type="match status" value="1"/>
</dbReference>
<gene>
    <name evidence="3" type="ORF">CALMAC_LOCUS6843</name>
</gene>
<dbReference type="InterPro" id="IPR000884">
    <property type="entry name" value="TSP1_rpt"/>
</dbReference>
<dbReference type="Proteomes" id="UP000410492">
    <property type="component" value="Unassembled WGS sequence"/>
</dbReference>
<dbReference type="FunFam" id="2.20.100.10:FF:000001">
    <property type="entry name" value="semaphorin-5A isoform X1"/>
    <property type="match status" value="1"/>
</dbReference>
<protein>
    <recommendedName>
        <fullName evidence="5">Ig-like domain-containing protein</fullName>
    </recommendedName>
</protein>
<dbReference type="InterPro" id="IPR036383">
    <property type="entry name" value="TSP1_rpt_sf"/>
</dbReference>
<dbReference type="Gene3D" id="2.60.120.560">
    <property type="entry name" value="Exo-inulinase, domain 1"/>
    <property type="match status" value="1"/>
</dbReference>
<keyword evidence="2" id="KW-0812">Transmembrane</keyword>
<dbReference type="SUPFAM" id="SSF82895">
    <property type="entry name" value="TSP-1 type 1 repeat"/>
    <property type="match status" value="1"/>
</dbReference>
<keyword evidence="2" id="KW-1133">Transmembrane helix</keyword>
<dbReference type="PANTHER" id="PTHR16311">
    <property type="entry name" value="THROMBOSPONDIN TYPE I DOMAIN-CONTAINING 1"/>
    <property type="match status" value="1"/>
</dbReference>
<evidence type="ECO:0000256" key="1">
    <source>
        <dbReference type="ARBA" id="ARBA00023157"/>
    </source>
</evidence>
<sequence length="428" mass="49261">SEENYYLLNIDNDRGELYYAKFINSQLSFYSLQPAKDLLKSNNWNRYELFLKEGQFRLTKNGKTVFVVNDSRIRLVYWFTVFAQNGWVTWSANCPPLDIDGPPRDGGWSAWSSFTCSTSCGGGEGYRTRTCSNPRPNVFGKLCEGPATTTGKCNDFPCGDLNPDTMEEIRESLQKEMFSFILDEGATRRIQNNKRLLKKVNKESPAAHYEWTLNGVFIKQDANIEFLGDDILIKYAKREHSGLYVCMLYRVNKKKLVLRVVAVAVKSIRYDYDTRATRELTLTCNAVILGYIYMDLSLKLYRNNEVFLDHGTTTLAAVNAHHFASLNESLTGEWKCVIEQKDLRLKWVTNYLKINVKKAPNLFTNLMEDKLTAPIFGWMKTETNVLIGIIMIVVLTVAIVAVFLVVYFKFCTLRRCKKGQVRNRRLEK</sequence>
<dbReference type="InterPro" id="IPR036179">
    <property type="entry name" value="Ig-like_dom_sf"/>
</dbReference>
<feature type="transmembrane region" description="Helical" evidence="2">
    <location>
        <begin position="385"/>
        <end position="408"/>
    </location>
</feature>
<accession>A0A653C9N3</accession>
<reference evidence="3 4" key="1">
    <citation type="submission" date="2019-01" db="EMBL/GenBank/DDBJ databases">
        <authorList>
            <person name="Sayadi A."/>
        </authorList>
    </citation>
    <scope>NUCLEOTIDE SEQUENCE [LARGE SCALE GENOMIC DNA]</scope>
</reference>
<dbReference type="GO" id="GO:0071944">
    <property type="term" value="C:cell periphery"/>
    <property type="evidence" value="ECO:0007669"/>
    <property type="project" value="TreeGrafter"/>
</dbReference>
<dbReference type="PANTHER" id="PTHR16311:SF3">
    <property type="entry name" value="THROMBOSPONDIN TYPE-1 DOMAIN-CONTAINING PROTEIN 1"/>
    <property type="match status" value="1"/>
</dbReference>
<keyword evidence="1" id="KW-1015">Disulfide bond</keyword>
<dbReference type="PROSITE" id="PS50092">
    <property type="entry name" value="TSP1"/>
    <property type="match status" value="1"/>
</dbReference>
<keyword evidence="2" id="KW-0472">Membrane</keyword>
<evidence type="ECO:0000313" key="4">
    <source>
        <dbReference type="Proteomes" id="UP000410492"/>
    </source>
</evidence>
<dbReference type="Gene3D" id="2.20.100.10">
    <property type="entry name" value="Thrombospondin type-1 (TSP1) repeat"/>
    <property type="match status" value="1"/>
</dbReference>
<evidence type="ECO:0000256" key="2">
    <source>
        <dbReference type="SAM" id="Phobius"/>
    </source>
</evidence>
<name>A0A653C9N3_CALMS</name>
<keyword evidence="4" id="KW-1185">Reference proteome</keyword>
<feature type="non-terminal residue" evidence="3">
    <location>
        <position position="1"/>
    </location>
</feature>
<dbReference type="SUPFAM" id="SSF48726">
    <property type="entry name" value="Immunoglobulin"/>
    <property type="match status" value="1"/>
</dbReference>
<evidence type="ECO:0008006" key="5">
    <source>
        <dbReference type="Google" id="ProtNLM"/>
    </source>
</evidence>
<dbReference type="Gene3D" id="2.60.40.10">
    <property type="entry name" value="Immunoglobulins"/>
    <property type="match status" value="1"/>
</dbReference>
<dbReference type="InterPro" id="IPR013783">
    <property type="entry name" value="Ig-like_fold"/>
</dbReference>
<dbReference type="OrthoDB" id="1915767at2759"/>
<dbReference type="InterPro" id="IPR038877">
    <property type="entry name" value="THSD1"/>
</dbReference>
<organism evidence="3 4">
    <name type="scientific">Callosobruchus maculatus</name>
    <name type="common">Southern cowpea weevil</name>
    <name type="synonym">Pulse bruchid</name>
    <dbReference type="NCBI Taxonomy" id="64391"/>
    <lineage>
        <taxon>Eukaryota</taxon>
        <taxon>Metazoa</taxon>
        <taxon>Ecdysozoa</taxon>
        <taxon>Arthropoda</taxon>
        <taxon>Hexapoda</taxon>
        <taxon>Insecta</taxon>
        <taxon>Pterygota</taxon>
        <taxon>Neoptera</taxon>
        <taxon>Endopterygota</taxon>
        <taxon>Coleoptera</taxon>
        <taxon>Polyphaga</taxon>
        <taxon>Cucujiformia</taxon>
        <taxon>Chrysomeloidea</taxon>
        <taxon>Chrysomelidae</taxon>
        <taxon>Bruchinae</taxon>
        <taxon>Bruchini</taxon>
        <taxon>Callosobruchus</taxon>
    </lineage>
</organism>
<dbReference type="Pfam" id="PF00090">
    <property type="entry name" value="TSP_1"/>
    <property type="match status" value="1"/>
</dbReference>
<dbReference type="EMBL" id="CAACVG010007138">
    <property type="protein sequence ID" value="VEN43830.1"/>
    <property type="molecule type" value="Genomic_DNA"/>
</dbReference>
<evidence type="ECO:0000313" key="3">
    <source>
        <dbReference type="EMBL" id="VEN43830.1"/>
    </source>
</evidence>
<dbReference type="AlphaFoldDB" id="A0A653C9N3"/>